<dbReference type="AlphaFoldDB" id="A0AAE0T7G4"/>
<reference evidence="1" key="2">
    <citation type="journal article" date="2021" name="Genome Biol. Evol.">
        <title>Developing a high-quality reference genome for a parasitic bivalve with doubly uniparental inheritance (Bivalvia: Unionida).</title>
        <authorList>
            <person name="Smith C.H."/>
        </authorList>
    </citation>
    <scope>NUCLEOTIDE SEQUENCE</scope>
    <source>
        <strain evidence="1">CHS0354</strain>
        <tissue evidence="1">Mantle</tissue>
    </source>
</reference>
<evidence type="ECO:0000313" key="1">
    <source>
        <dbReference type="EMBL" id="KAK3605197.1"/>
    </source>
</evidence>
<organism evidence="1 2">
    <name type="scientific">Potamilus streckersoni</name>
    <dbReference type="NCBI Taxonomy" id="2493646"/>
    <lineage>
        <taxon>Eukaryota</taxon>
        <taxon>Metazoa</taxon>
        <taxon>Spiralia</taxon>
        <taxon>Lophotrochozoa</taxon>
        <taxon>Mollusca</taxon>
        <taxon>Bivalvia</taxon>
        <taxon>Autobranchia</taxon>
        <taxon>Heteroconchia</taxon>
        <taxon>Palaeoheterodonta</taxon>
        <taxon>Unionida</taxon>
        <taxon>Unionoidea</taxon>
        <taxon>Unionidae</taxon>
        <taxon>Ambleminae</taxon>
        <taxon>Lampsilini</taxon>
        <taxon>Potamilus</taxon>
    </lineage>
</organism>
<protein>
    <submittedName>
        <fullName evidence="1">Uncharacterized protein</fullName>
    </submittedName>
</protein>
<proteinExistence type="predicted"/>
<dbReference type="EMBL" id="JAEAOA010002243">
    <property type="protein sequence ID" value="KAK3605197.1"/>
    <property type="molecule type" value="Genomic_DNA"/>
</dbReference>
<comment type="caution">
    <text evidence="1">The sequence shown here is derived from an EMBL/GenBank/DDBJ whole genome shotgun (WGS) entry which is preliminary data.</text>
</comment>
<reference evidence="1" key="3">
    <citation type="submission" date="2023-05" db="EMBL/GenBank/DDBJ databases">
        <authorList>
            <person name="Smith C.H."/>
        </authorList>
    </citation>
    <scope>NUCLEOTIDE SEQUENCE</scope>
    <source>
        <strain evidence="1">CHS0354</strain>
        <tissue evidence="1">Mantle</tissue>
    </source>
</reference>
<gene>
    <name evidence="1" type="ORF">CHS0354_038635</name>
</gene>
<evidence type="ECO:0000313" key="2">
    <source>
        <dbReference type="Proteomes" id="UP001195483"/>
    </source>
</evidence>
<reference evidence="1" key="1">
    <citation type="journal article" date="2021" name="Genome Biol. Evol.">
        <title>A High-Quality Reference Genome for a Parasitic Bivalve with Doubly Uniparental Inheritance (Bivalvia: Unionida).</title>
        <authorList>
            <person name="Smith C.H."/>
        </authorList>
    </citation>
    <scope>NUCLEOTIDE SEQUENCE</scope>
    <source>
        <strain evidence="1">CHS0354</strain>
    </source>
</reference>
<name>A0AAE0T7G4_9BIVA</name>
<keyword evidence="2" id="KW-1185">Reference proteome</keyword>
<dbReference type="Proteomes" id="UP001195483">
    <property type="component" value="Unassembled WGS sequence"/>
</dbReference>
<accession>A0AAE0T7G4</accession>
<sequence length="104" mass="11182">MKTNIKLKISTFVPLVAPDSRCKPKIIRGVDTLIATPVADHCGIPLASAYRLQKPSITAEQNMIKLLPGQGVGTVYACIDSPAISCAKNSKLSDYCTVFEDDSK</sequence>